<gene>
    <name evidence="17" type="ORF">LSAT_V11C300139470</name>
</gene>
<evidence type="ECO:0000259" key="16">
    <source>
        <dbReference type="PROSITE" id="PS51471"/>
    </source>
</evidence>
<keyword evidence="6" id="KW-0479">Metal-binding</keyword>
<accession>A0A9R1W5U5</accession>
<evidence type="ECO:0000256" key="15">
    <source>
        <dbReference type="ARBA" id="ARBA00049169"/>
    </source>
</evidence>
<dbReference type="PANTHER" id="PTHR10869:SF238">
    <property type="entry name" value="PROLYL 4-HYDROXYLASE 6-RELATED"/>
    <property type="match status" value="1"/>
</dbReference>
<evidence type="ECO:0000313" key="17">
    <source>
        <dbReference type="EMBL" id="KAJ0218930.1"/>
    </source>
</evidence>
<name>A0A9R1W5U5_LACSA</name>
<evidence type="ECO:0000256" key="13">
    <source>
        <dbReference type="ARBA" id="ARBA00023136"/>
    </source>
</evidence>
<feature type="domain" description="Fe2OG dioxygenase" evidence="16">
    <location>
        <begin position="136"/>
        <end position="259"/>
    </location>
</feature>
<dbReference type="EMBL" id="NBSK02000003">
    <property type="protein sequence ID" value="KAJ0218930.1"/>
    <property type="molecule type" value="Genomic_DNA"/>
</dbReference>
<dbReference type="SMART" id="SM00254">
    <property type="entry name" value="ShKT"/>
    <property type="match status" value="1"/>
</dbReference>
<dbReference type="Gene3D" id="2.60.120.620">
    <property type="entry name" value="q2cbj1_9rhob like domain"/>
    <property type="match status" value="1"/>
</dbReference>
<keyword evidence="5" id="KW-0812">Transmembrane</keyword>
<evidence type="ECO:0000256" key="3">
    <source>
        <dbReference type="ARBA" id="ARBA00006511"/>
    </source>
</evidence>
<dbReference type="SMART" id="SM00702">
    <property type="entry name" value="P4Hc"/>
    <property type="match status" value="1"/>
</dbReference>
<dbReference type="PROSITE" id="PS51471">
    <property type="entry name" value="FE2OG_OXY"/>
    <property type="match status" value="1"/>
</dbReference>
<evidence type="ECO:0000256" key="11">
    <source>
        <dbReference type="ARBA" id="ARBA00023002"/>
    </source>
</evidence>
<comment type="subcellular location">
    <subcellularLocation>
        <location evidence="2">Endoplasmic reticulum membrane</location>
        <topology evidence="2">Single-pass type II membrane protein</topology>
    </subcellularLocation>
</comment>
<dbReference type="GO" id="GO:0031418">
    <property type="term" value="F:L-ascorbic acid binding"/>
    <property type="evidence" value="ECO:0007669"/>
    <property type="project" value="InterPro"/>
</dbReference>
<protein>
    <recommendedName>
        <fullName evidence="4">procollagen-proline 4-dioxygenase</fullName>
        <ecNumber evidence="4">1.14.11.2</ecNumber>
    </recommendedName>
</protein>
<evidence type="ECO:0000256" key="2">
    <source>
        <dbReference type="ARBA" id="ARBA00004648"/>
    </source>
</evidence>
<evidence type="ECO:0000256" key="10">
    <source>
        <dbReference type="ARBA" id="ARBA00022989"/>
    </source>
</evidence>
<dbReference type="EC" id="1.14.11.2" evidence="4"/>
<evidence type="ECO:0000256" key="12">
    <source>
        <dbReference type="ARBA" id="ARBA00023004"/>
    </source>
</evidence>
<keyword evidence="13" id="KW-0472">Membrane</keyword>
<dbReference type="GO" id="GO:0005789">
    <property type="term" value="C:endoplasmic reticulum membrane"/>
    <property type="evidence" value="ECO:0007669"/>
    <property type="project" value="UniProtKB-SubCell"/>
</dbReference>
<keyword evidence="14" id="KW-0325">Glycoprotein</keyword>
<dbReference type="InterPro" id="IPR003582">
    <property type="entry name" value="ShKT_dom"/>
</dbReference>
<dbReference type="Pfam" id="PF13640">
    <property type="entry name" value="2OG-FeII_Oxy_3"/>
    <property type="match status" value="1"/>
</dbReference>
<reference evidence="17 18" key="1">
    <citation type="journal article" date="2017" name="Nat. Commun.">
        <title>Genome assembly with in vitro proximity ligation data and whole-genome triplication in lettuce.</title>
        <authorList>
            <person name="Reyes-Chin-Wo S."/>
            <person name="Wang Z."/>
            <person name="Yang X."/>
            <person name="Kozik A."/>
            <person name="Arikit S."/>
            <person name="Song C."/>
            <person name="Xia L."/>
            <person name="Froenicke L."/>
            <person name="Lavelle D.O."/>
            <person name="Truco M.J."/>
            <person name="Xia R."/>
            <person name="Zhu S."/>
            <person name="Xu C."/>
            <person name="Xu H."/>
            <person name="Xu X."/>
            <person name="Cox K."/>
            <person name="Korf I."/>
            <person name="Meyers B.C."/>
            <person name="Michelmore R.W."/>
        </authorList>
    </citation>
    <scope>NUCLEOTIDE SEQUENCE [LARGE SCALE GENOMIC DNA]</scope>
    <source>
        <strain evidence="18">cv. Salinas</strain>
        <tissue evidence="17">Seedlings</tissue>
    </source>
</reference>
<evidence type="ECO:0000256" key="8">
    <source>
        <dbReference type="ARBA" id="ARBA00022964"/>
    </source>
</evidence>
<evidence type="ECO:0000313" key="18">
    <source>
        <dbReference type="Proteomes" id="UP000235145"/>
    </source>
</evidence>
<comment type="catalytic activity">
    <reaction evidence="15">
        <text>L-prolyl-[collagen] + 2-oxoglutarate + O2 = trans-4-hydroxy-L-prolyl-[collagen] + succinate + CO2</text>
        <dbReference type="Rhea" id="RHEA:18945"/>
        <dbReference type="Rhea" id="RHEA-COMP:11676"/>
        <dbReference type="Rhea" id="RHEA-COMP:11680"/>
        <dbReference type="ChEBI" id="CHEBI:15379"/>
        <dbReference type="ChEBI" id="CHEBI:16526"/>
        <dbReference type="ChEBI" id="CHEBI:16810"/>
        <dbReference type="ChEBI" id="CHEBI:30031"/>
        <dbReference type="ChEBI" id="CHEBI:50342"/>
        <dbReference type="ChEBI" id="CHEBI:61965"/>
        <dbReference type="EC" id="1.14.11.2"/>
    </reaction>
</comment>
<keyword evidence="9" id="KW-0735">Signal-anchor</keyword>
<dbReference type="InterPro" id="IPR044862">
    <property type="entry name" value="Pro_4_hyd_alph_FE2OG_OXY"/>
</dbReference>
<dbReference type="GO" id="GO:0005783">
    <property type="term" value="C:endoplasmic reticulum"/>
    <property type="evidence" value="ECO:0000318"/>
    <property type="project" value="GO_Central"/>
</dbReference>
<dbReference type="GO" id="GO:0004656">
    <property type="term" value="F:procollagen-proline 4-dioxygenase activity"/>
    <property type="evidence" value="ECO:0000318"/>
    <property type="project" value="GO_Central"/>
</dbReference>
<comment type="cofactor">
    <cofactor evidence="1">
        <name>L-ascorbate</name>
        <dbReference type="ChEBI" id="CHEBI:38290"/>
    </cofactor>
</comment>
<comment type="caution">
    <text evidence="17">The sequence shown here is derived from an EMBL/GenBank/DDBJ whole genome shotgun (WGS) entry which is preliminary data.</text>
</comment>
<keyword evidence="8" id="KW-0223">Dioxygenase</keyword>
<dbReference type="InterPro" id="IPR006620">
    <property type="entry name" value="Pro_4_hyd_alph"/>
</dbReference>
<organism evidence="17 18">
    <name type="scientific">Lactuca sativa</name>
    <name type="common">Garden lettuce</name>
    <dbReference type="NCBI Taxonomy" id="4236"/>
    <lineage>
        <taxon>Eukaryota</taxon>
        <taxon>Viridiplantae</taxon>
        <taxon>Streptophyta</taxon>
        <taxon>Embryophyta</taxon>
        <taxon>Tracheophyta</taxon>
        <taxon>Spermatophyta</taxon>
        <taxon>Magnoliopsida</taxon>
        <taxon>eudicotyledons</taxon>
        <taxon>Gunneridae</taxon>
        <taxon>Pentapetalae</taxon>
        <taxon>asterids</taxon>
        <taxon>campanulids</taxon>
        <taxon>Asterales</taxon>
        <taxon>Asteraceae</taxon>
        <taxon>Cichorioideae</taxon>
        <taxon>Cichorieae</taxon>
        <taxon>Lactucinae</taxon>
        <taxon>Lactuca</taxon>
    </lineage>
</organism>
<dbReference type="InterPro" id="IPR045054">
    <property type="entry name" value="P4HA-like"/>
</dbReference>
<evidence type="ECO:0000256" key="7">
    <source>
        <dbReference type="ARBA" id="ARBA00022824"/>
    </source>
</evidence>
<evidence type="ECO:0000256" key="5">
    <source>
        <dbReference type="ARBA" id="ARBA00022692"/>
    </source>
</evidence>
<evidence type="ECO:0000256" key="9">
    <source>
        <dbReference type="ARBA" id="ARBA00022968"/>
    </source>
</evidence>
<evidence type="ECO:0000256" key="1">
    <source>
        <dbReference type="ARBA" id="ARBA00001961"/>
    </source>
</evidence>
<dbReference type="PANTHER" id="PTHR10869">
    <property type="entry name" value="PROLYL 4-HYDROXYLASE ALPHA SUBUNIT"/>
    <property type="match status" value="1"/>
</dbReference>
<dbReference type="AlphaFoldDB" id="A0A9R1W5U5"/>
<evidence type="ECO:0000256" key="6">
    <source>
        <dbReference type="ARBA" id="ARBA00022723"/>
    </source>
</evidence>
<keyword evidence="18" id="KW-1185">Reference proteome</keyword>
<dbReference type="Proteomes" id="UP000235145">
    <property type="component" value="Unassembled WGS sequence"/>
</dbReference>
<sequence>MDFRVFLIPYFLCSILFFRNFFIESSGSRKIRGSVIRLPNGDSYGHPFDPTRVTQISWRPRAFLYRNFLTDAECDHLIELAKDKLELSKVADNESGESVASEIRTSSGMFLRKSQDKIVAGIESRISAWTFLPVENGEAMQVLHYEYGQKYEPHWDYFHDKVNQVKGGHRVATVLMYLSNVRKGGETVFPRSEIKESQPKANGDWSECAKRGYAVKPEKGDALLFFSLYPNATIDVLSLHGSCPVIEGEKWSATKWIHVRNFDKSEDNVSDACTDEHENCAKWAAAGECKTHREYMIGSSEGSGYCRKSCKVENEPSRARASPDSGRLDSSAARFECYCTEISSSS</sequence>
<dbReference type="Pfam" id="PF01549">
    <property type="entry name" value="ShK"/>
    <property type="match status" value="1"/>
</dbReference>
<proteinExistence type="inferred from homology"/>
<dbReference type="FunFam" id="2.60.120.620:FF:000002">
    <property type="entry name" value="Prolyl 4-hydroxylase 4"/>
    <property type="match status" value="1"/>
</dbReference>
<evidence type="ECO:0000256" key="14">
    <source>
        <dbReference type="ARBA" id="ARBA00023180"/>
    </source>
</evidence>
<comment type="similarity">
    <text evidence="3">Belongs to the P4HA family.</text>
</comment>
<dbReference type="GO" id="GO:0005506">
    <property type="term" value="F:iron ion binding"/>
    <property type="evidence" value="ECO:0007669"/>
    <property type="project" value="InterPro"/>
</dbReference>
<keyword evidence="12" id="KW-0408">Iron</keyword>
<keyword evidence="11" id="KW-0560">Oxidoreductase</keyword>
<keyword evidence="10" id="KW-1133">Transmembrane helix</keyword>
<evidence type="ECO:0000256" key="4">
    <source>
        <dbReference type="ARBA" id="ARBA00012269"/>
    </source>
</evidence>
<dbReference type="InterPro" id="IPR005123">
    <property type="entry name" value="Oxoglu/Fe-dep_dioxygenase_dom"/>
</dbReference>
<keyword evidence="7" id="KW-0256">Endoplasmic reticulum</keyword>